<evidence type="ECO:0000256" key="1">
    <source>
        <dbReference type="SAM" id="MobiDB-lite"/>
    </source>
</evidence>
<sequence>MTAYDRYRALLRKLVLVRARHPEGGSPEEDSLLDVMDEVWAEMTEGERSCISSERSRALGLPDSQDTDSAPSTQG</sequence>
<gene>
    <name evidence="2" type="ORF">HG543_42110</name>
</gene>
<feature type="region of interest" description="Disordered" evidence="1">
    <location>
        <begin position="45"/>
        <end position="75"/>
    </location>
</feature>
<dbReference type="Proteomes" id="UP000518300">
    <property type="component" value="Unassembled WGS sequence"/>
</dbReference>
<organism evidence="2 3">
    <name type="scientific">Pyxidicoccus fallax</name>
    <dbReference type="NCBI Taxonomy" id="394095"/>
    <lineage>
        <taxon>Bacteria</taxon>
        <taxon>Pseudomonadati</taxon>
        <taxon>Myxococcota</taxon>
        <taxon>Myxococcia</taxon>
        <taxon>Myxococcales</taxon>
        <taxon>Cystobacterineae</taxon>
        <taxon>Myxococcaceae</taxon>
        <taxon>Pyxidicoccus</taxon>
    </lineage>
</organism>
<name>A0A848LV08_9BACT</name>
<evidence type="ECO:0000313" key="3">
    <source>
        <dbReference type="Proteomes" id="UP000518300"/>
    </source>
</evidence>
<protein>
    <submittedName>
        <fullName evidence="2">Uncharacterized protein</fullName>
    </submittedName>
</protein>
<keyword evidence="3" id="KW-1185">Reference proteome</keyword>
<reference evidence="2 3" key="1">
    <citation type="submission" date="2020-04" db="EMBL/GenBank/DDBJ databases">
        <title>Draft genome of Pyxidicoccus fallax type strain.</title>
        <authorList>
            <person name="Whitworth D.E."/>
        </authorList>
    </citation>
    <scope>NUCLEOTIDE SEQUENCE [LARGE SCALE GENOMIC DNA]</scope>
    <source>
        <strain evidence="2 3">DSM 14698</strain>
    </source>
</reference>
<comment type="caution">
    <text evidence="2">The sequence shown here is derived from an EMBL/GenBank/DDBJ whole genome shotgun (WGS) entry which is preliminary data.</text>
</comment>
<dbReference type="RefSeq" id="WP_169350590.1">
    <property type="nucleotide sequence ID" value="NZ_JABBJJ010000319.1"/>
</dbReference>
<dbReference type="EMBL" id="JABBJJ010000319">
    <property type="protein sequence ID" value="NMO21402.1"/>
    <property type="molecule type" value="Genomic_DNA"/>
</dbReference>
<accession>A0A848LV08</accession>
<proteinExistence type="predicted"/>
<dbReference type="AlphaFoldDB" id="A0A848LV08"/>
<evidence type="ECO:0000313" key="2">
    <source>
        <dbReference type="EMBL" id="NMO21402.1"/>
    </source>
</evidence>